<dbReference type="Pfam" id="PF08276">
    <property type="entry name" value="PAN_2"/>
    <property type="match status" value="3"/>
</dbReference>
<keyword evidence="12 22" id="KW-0547">Nucleotide-binding</keyword>
<dbReference type="PROSITE" id="PS00108">
    <property type="entry name" value="PROTEIN_KINASE_ST"/>
    <property type="match status" value="3"/>
</dbReference>
<evidence type="ECO:0000256" key="9">
    <source>
        <dbReference type="ARBA" id="ARBA00022692"/>
    </source>
</evidence>
<feature type="domain" description="Apple" evidence="26">
    <location>
        <begin position="1470"/>
        <end position="1556"/>
    </location>
</feature>
<dbReference type="Pfam" id="PF00954">
    <property type="entry name" value="S_locus_glycop"/>
    <property type="match status" value="4"/>
</dbReference>
<feature type="transmembrane region" description="Helical" evidence="23">
    <location>
        <begin position="2390"/>
        <end position="2412"/>
    </location>
</feature>
<evidence type="ECO:0000256" key="1">
    <source>
        <dbReference type="ARBA" id="ARBA00004251"/>
    </source>
</evidence>
<dbReference type="FunFam" id="2.90.10.30:FF:000003">
    <property type="entry name" value="Os04g0303100 protein"/>
    <property type="match status" value="3"/>
</dbReference>
<dbReference type="SUPFAM" id="SSF56112">
    <property type="entry name" value="Protein kinase-like (PK-like)"/>
    <property type="match status" value="3"/>
</dbReference>
<feature type="binding site" evidence="22">
    <location>
        <position position="506"/>
    </location>
    <ligand>
        <name>ATP</name>
        <dbReference type="ChEBI" id="CHEBI:30616"/>
    </ligand>
</feature>
<reference evidence="27 28" key="1">
    <citation type="submission" date="2020-02" db="EMBL/GenBank/DDBJ databases">
        <authorList>
            <person name="Ma Q."/>
            <person name="Huang Y."/>
            <person name="Song X."/>
            <person name="Pei D."/>
        </authorList>
    </citation>
    <scope>NUCLEOTIDE SEQUENCE [LARGE SCALE GENOMIC DNA]</scope>
    <source>
        <strain evidence="27">Sxm20200214</strain>
        <tissue evidence="27">Leaf</tissue>
    </source>
</reference>
<evidence type="ECO:0000256" key="21">
    <source>
        <dbReference type="ARBA" id="ARBA00048679"/>
    </source>
</evidence>
<evidence type="ECO:0000256" key="8">
    <source>
        <dbReference type="ARBA" id="ARBA00022679"/>
    </source>
</evidence>
<keyword evidence="3" id="KW-0713">Self-incompatibility</keyword>
<keyword evidence="28" id="KW-1185">Reference proteome</keyword>
<evidence type="ECO:0000256" key="14">
    <source>
        <dbReference type="ARBA" id="ARBA00022840"/>
    </source>
</evidence>
<dbReference type="InterPro" id="IPR000719">
    <property type="entry name" value="Prot_kinase_dom"/>
</dbReference>
<comment type="catalytic activity">
    <reaction evidence="20">
        <text>L-threonyl-[protein] + ATP = O-phospho-L-threonyl-[protein] + ADP + H(+)</text>
        <dbReference type="Rhea" id="RHEA:46608"/>
        <dbReference type="Rhea" id="RHEA-COMP:11060"/>
        <dbReference type="Rhea" id="RHEA-COMP:11605"/>
        <dbReference type="ChEBI" id="CHEBI:15378"/>
        <dbReference type="ChEBI" id="CHEBI:30013"/>
        <dbReference type="ChEBI" id="CHEBI:30616"/>
        <dbReference type="ChEBI" id="CHEBI:61977"/>
        <dbReference type="ChEBI" id="CHEBI:456216"/>
        <dbReference type="EC" id="2.7.11.1"/>
    </reaction>
</comment>
<keyword evidence="15 23" id="KW-1133">Transmembrane helix</keyword>
<keyword evidence="19" id="KW-0325">Glycoprotein</keyword>
<evidence type="ECO:0000256" key="15">
    <source>
        <dbReference type="ARBA" id="ARBA00022989"/>
    </source>
</evidence>
<comment type="subcellular location">
    <subcellularLocation>
        <location evidence="1">Cell membrane</location>
        <topology evidence="1">Single-pass type I membrane protein</topology>
    </subcellularLocation>
</comment>
<dbReference type="CDD" id="cd00028">
    <property type="entry name" value="B_lectin"/>
    <property type="match status" value="4"/>
</dbReference>
<dbReference type="PROSITE" id="PS50927">
    <property type="entry name" value="BULB_LECTIN"/>
    <property type="match status" value="4"/>
</dbReference>
<feature type="transmembrane region" description="Helical" evidence="23">
    <location>
        <begin position="402"/>
        <end position="423"/>
    </location>
</feature>
<dbReference type="PANTHER" id="PTHR32444:SF235">
    <property type="entry name" value="OS01G0783900 PROTEIN"/>
    <property type="match status" value="1"/>
</dbReference>
<feature type="domain" description="Bulb-type lectin" evidence="25">
    <location>
        <begin position="1978"/>
        <end position="2100"/>
    </location>
</feature>
<dbReference type="OrthoDB" id="1036077at2759"/>
<evidence type="ECO:0000256" key="10">
    <source>
        <dbReference type="ARBA" id="ARBA00022729"/>
    </source>
</evidence>
<feature type="domain" description="Apple" evidence="26">
    <location>
        <begin position="2291"/>
        <end position="2379"/>
    </location>
</feature>
<name>A0A8X7QW84_BRACI</name>
<dbReference type="SMART" id="SM00473">
    <property type="entry name" value="PAN_AP"/>
    <property type="match status" value="3"/>
</dbReference>
<dbReference type="InterPro" id="IPR021820">
    <property type="entry name" value="S-locus_recpt_kinase_C"/>
</dbReference>
<evidence type="ECO:0000256" key="13">
    <source>
        <dbReference type="ARBA" id="ARBA00022777"/>
    </source>
</evidence>
<dbReference type="GO" id="GO:0030246">
    <property type="term" value="F:carbohydrate binding"/>
    <property type="evidence" value="ECO:0007669"/>
    <property type="project" value="UniProtKB-KW"/>
</dbReference>
<keyword evidence="11" id="KW-0430">Lectin</keyword>
<dbReference type="CDD" id="cd12087">
    <property type="entry name" value="TM_EGFR-like"/>
    <property type="match status" value="1"/>
</dbReference>
<evidence type="ECO:0000259" key="24">
    <source>
        <dbReference type="PROSITE" id="PS50011"/>
    </source>
</evidence>
<dbReference type="PROSITE" id="PS50011">
    <property type="entry name" value="PROTEIN_KINASE_DOM"/>
    <property type="match status" value="3"/>
</dbReference>
<evidence type="ECO:0000256" key="3">
    <source>
        <dbReference type="ARBA" id="ARBA00022471"/>
    </source>
</evidence>
<keyword evidence="9 23" id="KW-0812">Transmembrane</keyword>
<keyword evidence="6" id="KW-0245">EGF-like domain</keyword>
<dbReference type="FunFam" id="1.10.510.10:FF:000345">
    <property type="entry name" value="G-type lectin S-receptor-like serine/threonine-protein kinase"/>
    <property type="match status" value="3"/>
</dbReference>
<dbReference type="PANTHER" id="PTHR32444">
    <property type="entry name" value="BULB-TYPE LECTIN DOMAIN-CONTAINING PROTEIN"/>
    <property type="match status" value="1"/>
</dbReference>
<feature type="domain" description="Bulb-type lectin" evidence="25">
    <location>
        <begin position="815"/>
        <end position="936"/>
    </location>
</feature>
<evidence type="ECO:0000313" key="27">
    <source>
        <dbReference type="EMBL" id="KAG2277241.1"/>
    </source>
</evidence>
<dbReference type="GO" id="GO:0060320">
    <property type="term" value="P:rejection of self pollen"/>
    <property type="evidence" value="ECO:0007669"/>
    <property type="project" value="UniProtKB-KW"/>
</dbReference>
<keyword evidence="14 22" id="KW-0067">ATP-binding</keyword>
<dbReference type="PROSITE" id="PS50948">
    <property type="entry name" value="PAN"/>
    <property type="match status" value="2"/>
</dbReference>
<dbReference type="InterPro" id="IPR001245">
    <property type="entry name" value="Ser-Thr/Tyr_kinase_cat_dom"/>
</dbReference>
<dbReference type="InterPro" id="IPR003609">
    <property type="entry name" value="Pan_app"/>
</dbReference>
<feature type="domain" description="Protein kinase" evidence="24">
    <location>
        <begin position="1638"/>
        <end position="1929"/>
    </location>
</feature>
<keyword evidence="10" id="KW-0732">Signal</keyword>
<feature type="domain" description="Protein kinase" evidence="24">
    <location>
        <begin position="478"/>
        <end position="763"/>
    </location>
</feature>
<keyword evidence="4" id="KW-1003">Cell membrane</keyword>
<dbReference type="InterPro" id="IPR000742">
    <property type="entry name" value="EGF"/>
</dbReference>
<feature type="domain" description="Bulb-type lectin" evidence="25">
    <location>
        <begin position="7"/>
        <end position="128"/>
    </location>
</feature>
<evidence type="ECO:0000256" key="4">
    <source>
        <dbReference type="ARBA" id="ARBA00022475"/>
    </source>
</evidence>
<dbReference type="InterPro" id="IPR017441">
    <property type="entry name" value="Protein_kinase_ATP_BS"/>
</dbReference>
<keyword evidence="8" id="KW-0808">Transferase</keyword>
<protein>
    <recommendedName>
        <fullName evidence="2">non-specific serine/threonine protein kinase</fullName>
        <ecNumber evidence="2">2.7.11.1</ecNumber>
    </recommendedName>
</protein>
<dbReference type="Gene3D" id="2.90.10.10">
    <property type="entry name" value="Bulb-type lectin domain"/>
    <property type="match status" value="4"/>
</dbReference>
<dbReference type="GO" id="GO:0004674">
    <property type="term" value="F:protein serine/threonine kinase activity"/>
    <property type="evidence" value="ECO:0007669"/>
    <property type="project" value="UniProtKB-KW"/>
</dbReference>
<dbReference type="GO" id="GO:0031625">
    <property type="term" value="F:ubiquitin protein ligase binding"/>
    <property type="evidence" value="ECO:0007669"/>
    <property type="project" value="UniProtKB-ARBA"/>
</dbReference>
<dbReference type="FunFam" id="2.90.10.10:FF:000003">
    <property type="entry name" value="G-type lectin S-receptor-like serine/threonine-protein kinase"/>
    <property type="match status" value="4"/>
</dbReference>
<comment type="caution">
    <text evidence="27">The sequence shown here is derived from an EMBL/GenBank/DDBJ whole genome shotgun (WGS) entry which is preliminary data.</text>
</comment>
<keyword evidence="5" id="KW-0723">Serine/threonine-protein kinase</keyword>
<dbReference type="FunFam" id="3.30.200.20:FF:000195">
    <property type="entry name" value="G-type lectin S-receptor-like serine/threonine-protein kinase"/>
    <property type="match status" value="1"/>
</dbReference>
<dbReference type="FunFam" id="3.30.200.20:FF:000401">
    <property type="entry name" value="G-type lectin S-receptor-like serine/threonine-protein kinase SD1-29"/>
    <property type="match status" value="2"/>
</dbReference>
<dbReference type="InterPro" id="IPR008271">
    <property type="entry name" value="Ser/Thr_kinase_AS"/>
</dbReference>
<keyword evidence="13" id="KW-0418">Kinase</keyword>
<sequence length="2772" mass="308853">MFLSLSYEAITPTSPLSIGQTLSSSNGVYELGFFSPNNSQNQYVGIWLKDTVPRVVVWVANRESPVTDSTANLTISTNGSLLLNTGKHGVVWSTGENFASNEYSATLSDDGNLMVILDNASRRIIWQSIDHLGDTMLPFSTLTYNLTTGEKRVLTSWKSYTDPSPGDFVGEVTPQVPPQVLTMKGSTTYWRSGPWAKTRFTGIPVMDASLTSPFSLQQDANGSVSFSYLDRNSKPPRITLTSEGSLKIFQHNGTDWEVDFEAPLANSCDFYDVCGPFGLCVMSPSPKCKCFKGFIPKYTEEWKKGNWTGGCVRRSELDCQGNSTGKAADVFHALANIKPPDFTNFHCLQNCSCLAFAYINGIGCLAWNQDLMDAVQFSVGGESLSIRLAHSEFGGNKHKKTIVATSVSLTVFVILGFAAFGFWRCRVKHIGNTFMTLLIKQNDPHISKDAWNNDLKQQDVPGLDFFEMNTILTATNNFSPSNKLGQGGFGSVYKGKLQDGKEIAVKRLSSSSGQGKEEFMNEIVLISKLQHRNLVRVLGCCIEGEEKLLIYEFMVNKSLNTFIFDSRKRLEIDWPKRFDIIQGIARGLLYLHRDSRLRVIHRDLKVSNILLDEKMNPKISDFGLARLYQGTEYQDNTLRVVGTLGYMSPEYAWTGMFSEKSDIYSFGVMLLEIISGERISRFSYGEEGKTLFAYAWDSWCETGGIDLLDKDVADSCQPLEVGRCVQIGLLCVQHQPGDRPNTLELLSMLTTTSDLPSPKQPTFVVHTGEDESRFRELITVTETTQSIVLGDARTHMGMTWFAFFLLFTMILSYSHGEITTQSPLSIGQTLSSSNGVYELGFFSLNNSQNQYVGIWFKGITPRVVVWVANREKPVTDSKANLSISSNGTLLLLDRNHGPVWSSGGTFASNSSRAELSDSGNLIVIDNVSGRTLWESFEHLSDTMLPFSPLTCNLTTGEKRVLTSWKSYTDPSPGDFVTQITPQVPSQVLTTRGSKPYYRSGPWAKIRFTGIPLMNETLASEFSYPQDANGSGSFSFVGRDSKLSRLVLTPEGHLKRFQHSGTKWEVTYEGPLANSCDVYGLCGPFGLCVRSVPPKCKCFKGFVPKYKEEWERGNRTDGCVRRTELLCYGNSTGKSQNVFHPMVFFLCFLLISIFSTCGNADINTSSPLSIRQTLSSPNGVYELGFFSPNNTLNQYVGIWFKNITPQVVVWVANRDKPVTKTAANLTISTDGSLILLDGKQDVIWSTGEAFTSKKCHAELLDTGNLVVTDDVSGKTLWQSFGNLGNTMLPQSSVSYDIPRGKKHVLTSWKSNNDPSPGEYSLEFTPQVPPQGLIRRGSKPYWRSGPWAKTKFSGIPGIDASYVSPFTVVQDVEKGTASFSYSQLRNYKLSYVTLTSEGKMKILWSDGKNWTLHFAAPVSSCDLYGACGPFGLCLRTSTPKCVCMKGFVPKSDEEWRQRNWTSGCVRHTKLSCQANSSAKTQGKEADIFYHMKHVKTPDMYQFASFLNAEQCHQGCLGNCSCTAFAYISGIGCLVWNRELVDTVQFSSDGESLSLRLASSELVGSSRTTIIAGATASLSIFVILVFSAYTFWRYRTKQNVVPNFMFNNTSQDARKNDLEPQDVSGIDFFEMHTIRTATNNFSSSNKLGQGGFGPVYKGKLVGGQEIAVKRLSSSSGQETEEFMNEITLISKLQHRNLVRLLGCCIKGEEKLLIYGFLENKSLDSLTYFILLPIDSTLKLEIDWAKRFDIIQGIARGLLYLHRDSRLRVIHRDLKVSNILLDEKMKPKISDFGLARMFQGTQYQDNTRRVVGTLGYMSPEYAWAGLFSEKSDIYSLGVLMLEIISGKKISRFSFGDGSKGLLAYAWESWCETGGADLLDQDLTDSCNIYEVARCVQIGLLCVQHEASDRPNTLQVLSMITSTTDLPTPKQPIFAAQTLNDVFTSESESKHIFSVNDLTQSSWPWGPIVEAAPQKSYLHYCESSAITKANPLSIGQTLSSPDGSYEFGFFSPNNTRNQYVGVWFKNITPQVVVWVGNRDKPVTKTPANLTLSTNGSLVLLEGEEQDLIWSIGETFSSNELRGELLDNGNFVLVDAVSGRILWQSFEHLGDTMLPQSSVMYNVPNNNKRVLSSWKSPTDPSPGEFIAELTTQLPPQGFVMRGTRPYWRGGPWARERFTGTPEMDDSHISQFSVSQDAAAGTGFLTYSLQKNSNLSYTTLTPEGSLKIRWHDGSGWVTDFEAPVSSCDVYNTCGPYGLCVRSNPPKCECLKGFIPRSDEEWNRRNWTSGCVRRTDLSCRVNSSVTTTTQGNGADVFDVVANVKPPDFYEYLSLINAEECSQRCLGNCSCMAFSFVDQIGCLVWYRELVDVMQFSAGGEVLSIRLASSELGGSNRTKIIVASAVSVCVFMIMVLASYWFWRRRHKAKQNGSTPTTMETSEDAWKEELKQQDVYFFDMQTILAITDNFSIEKKLGQGGFGPVYKGKLQDGKEIAIKRLSSSSGQGKQEFMNEIVLISKLQHRNLVRLMGCCIEGEEKLLIYEFLVNKSLNTFIFDSTKKLELDWPKRFEIIQGIACGLLYLHRDSCLRVVHRDLKVSNILLDEEMNPKISDFGLARMFQGTQHQANTRRVVGTLGYMSPEYAWTGMFSEKSDIYAFGVLLLEIITGKRISSFTIGEEGKSLLEYTWDCWRESGGADLLDQDISSSGSDTEVARCVQIGLLCIQQQALDRPNIAQVMSMLTTEMDLPEPKQPVFALQIQESDSDSKTMYSVNEITQTAIFGR</sequence>
<dbReference type="SMART" id="SM00108">
    <property type="entry name" value="B_lectin"/>
    <property type="match status" value="4"/>
</dbReference>
<evidence type="ECO:0000256" key="6">
    <source>
        <dbReference type="ARBA" id="ARBA00022536"/>
    </source>
</evidence>
<keyword evidence="18" id="KW-0675">Receptor</keyword>
<dbReference type="GO" id="GO:0005886">
    <property type="term" value="C:plasma membrane"/>
    <property type="evidence" value="ECO:0007669"/>
    <property type="project" value="UniProtKB-SubCell"/>
</dbReference>
<dbReference type="Proteomes" id="UP000886595">
    <property type="component" value="Unassembled WGS sequence"/>
</dbReference>
<evidence type="ECO:0000256" key="23">
    <source>
        <dbReference type="SAM" id="Phobius"/>
    </source>
</evidence>
<evidence type="ECO:0000259" key="25">
    <source>
        <dbReference type="PROSITE" id="PS50927"/>
    </source>
</evidence>
<dbReference type="GO" id="GO:0005524">
    <property type="term" value="F:ATP binding"/>
    <property type="evidence" value="ECO:0007669"/>
    <property type="project" value="UniProtKB-UniRule"/>
</dbReference>
<dbReference type="CDD" id="cd01098">
    <property type="entry name" value="PAN_AP_plant"/>
    <property type="match status" value="3"/>
</dbReference>
<evidence type="ECO:0000256" key="16">
    <source>
        <dbReference type="ARBA" id="ARBA00023136"/>
    </source>
</evidence>
<keyword evidence="7" id="KW-0597">Phosphoprotein</keyword>
<dbReference type="Gene3D" id="3.30.200.20">
    <property type="entry name" value="Phosphorylase Kinase, domain 1"/>
    <property type="match status" value="3"/>
</dbReference>
<dbReference type="SMART" id="SM00181">
    <property type="entry name" value="EGF"/>
    <property type="match status" value="4"/>
</dbReference>
<evidence type="ECO:0000256" key="11">
    <source>
        <dbReference type="ARBA" id="ARBA00022734"/>
    </source>
</evidence>
<dbReference type="InterPro" id="IPR036426">
    <property type="entry name" value="Bulb-type_lectin_dom_sf"/>
</dbReference>
<keyword evidence="17" id="KW-1015">Disulfide bond</keyword>
<dbReference type="InterPro" id="IPR001480">
    <property type="entry name" value="Bulb-type_lectin_dom"/>
</dbReference>
<evidence type="ECO:0000259" key="26">
    <source>
        <dbReference type="PROSITE" id="PS50948"/>
    </source>
</evidence>
<evidence type="ECO:0000256" key="18">
    <source>
        <dbReference type="ARBA" id="ARBA00023170"/>
    </source>
</evidence>
<evidence type="ECO:0000256" key="22">
    <source>
        <dbReference type="PROSITE-ProRule" id="PRU10141"/>
    </source>
</evidence>
<dbReference type="Pfam" id="PF01453">
    <property type="entry name" value="B_lectin"/>
    <property type="match status" value="4"/>
</dbReference>
<keyword evidence="16 23" id="KW-0472">Membrane</keyword>
<evidence type="ECO:0000256" key="20">
    <source>
        <dbReference type="ARBA" id="ARBA00047899"/>
    </source>
</evidence>
<evidence type="ECO:0000256" key="12">
    <source>
        <dbReference type="ARBA" id="ARBA00022741"/>
    </source>
</evidence>
<comment type="catalytic activity">
    <reaction evidence="21">
        <text>L-seryl-[protein] + ATP = O-phospho-L-seryl-[protein] + ADP + H(+)</text>
        <dbReference type="Rhea" id="RHEA:17989"/>
        <dbReference type="Rhea" id="RHEA-COMP:9863"/>
        <dbReference type="Rhea" id="RHEA-COMP:11604"/>
        <dbReference type="ChEBI" id="CHEBI:15378"/>
        <dbReference type="ChEBI" id="CHEBI:29999"/>
        <dbReference type="ChEBI" id="CHEBI:30616"/>
        <dbReference type="ChEBI" id="CHEBI:83421"/>
        <dbReference type="ChEBI" id="CHEBI:456216"/>
        <dbReference type="EC" id="2.7.11.1"/>
    </reaction>
</comment>
<dbReference type="Pfam" id="PF07714">
    <property type="entry name" value="PK_Tyr_Ser-Thr"/>
    <property type="match status" value="3"/>
</dbReference>
<dbReference type="InterPro" id="IPR000858">
    <property type="entry name" value="S_locus_glycoprot_dom"/>
</dbReference>
<feature type="domain" description="Protein kinase" evidence="24">
    <location>
        <begin position="2459"/>
        <end position="2744"/>
    </location>
</feature>
<accession>A0A8X7QW84</accession>
<dbReference type="PROSITE" id="PS00107">
    <property type="entry name" value="PROTEIN_KINASE_ATP"/>
    <property type="match status" value="1"/>
</dbReference>
<dbReference type="EMBL" id="JAAMPC010000012">
    <property type="protein sequence ID" value="KAG2277241.1"/>
    <property type="molecule type" value="Genomic_DNA"/>
</dbReference>
<dbReference type="Pfam" id="PF11883">
    <property type="entry name" value="DUF3403"/>
    <property type="match status" value="2"/>
</dbReference>
<dbReference type="SUPFAM" id="SSF51110">
    <property type="entry name" value="alpha-D-mannose-specific plant lectins"/>
    <property type="match status" value="4"/>
</dbReference>
<dbReference type="InterPro" id="IPR011009">
    <property type="entry name" value="Kinase-like_dom_sf"/>
</dbReference>
<proteinExistence type="predicted"/>
<evidence type="ECO:0000256" key="17">
    <source>
        <dbReference type="ARBA" id="ARBA00023157"/>
    </source>
</evidence>
<evidence type="ECO:0000313" key="28">
    <source>
        <dbReference type="Proteomes" id="UP000886595"/>
    </source>
</evidence>
<organism evidence="27 28">
    <name type="scientific">Brassica carinata</name>
    <name type="common">Ethiopian mustard</name>
    <name type="synonym">Abyssinian cabbage</name>
    <dbReference type="NCBI Taxonomy" id="52824"/>
    <lineage>
        <taxon>Eukaryota</taxon>
        <taxon>Viridiplantae</taxon>
        <taxon>Streptophyta</taxon>
        <taxon>Embryophyta</taxon>
        <taxon>Tracheophyta</taxon>
        <taxon>Spermatophyta</taxon>
        <taxon>Magnoliopsida</taxon>
        <taxon>eudicotyledons</taxon>
        <taxon>Gunneridae</taxon>
        <taxon>Pentapetalae</taxon>
        <taxon>rosids</taxon>
        <taxon>malvids</taxon>
        <taxon>Brassicales</taxon>
        <taxon>Brassicaceae</taxon>
        <taxon>Brassiceae</taxon>
        <taxon>Brassica</taxon>
    </lineage>
</organism>
<dbReference type="EC" id="2.7.11.1" evidence="2"/>
<dbReference type="SMART" id="SM00220">
    <property type="entry name" value="S_TKc"/>
    <property type="match status" value="3"/>
</dbReference>
<gene>
    <name evidence="27" type="ORF">Bca52824_059796</name>
</gene>
<evidence type="ECO:0000256" key="2">
    <source>
        <dbReference type="ARBA" id="ARBA00012513"/>
    </source>
</evidence>
<evidence type="ECO:0000256" key="5">
    <source>
        <dbReference type="ARBA" id="ARBA00022527"/>
    </source>
</evidence>
<feature type="transmembrane region" description="Helical" evidence="23">
    <location>
        <begin position="798"/>
        <end position="816"/>
    </location>
</feature>
<dbReference type="GO" id="GO:0045087">
    <property type="term" value="P:innate immune response"/>
    <property type="evidence" value="ECO:0007669"/>
    <property type="project" value="UniProtKB-ARBA"/>
</dbReference>
<evidence type="ECO:0000256" key="19">
    <source>
        <dbReference type="ARBA" id="ARBA00023180"/>
    </source>
</evidence>
<evidence type="ECO:0000256" key="7">
    <source>
        <dbReference type="ARBA" id="ARBA00022553"/>
    </source>
</evidence>
<dbReference type="Gene3D" id="1.10.510.10">
    <property type="entry name" value="Transferase(Phosphotransferase) domain 1"/>
    <property type="match status" value="3"/>
</dbReference>
<feature type="domain" description="Bulb-type lectin" evidence="25">
    <location>
        <begin position="1158"/>
        <end position="1279"/>
    </location>
</feature>
<dbReference type="CDD" id="cd14066">
    <property type="entry name" value="STKc_IRAK"/>
    <property type="match status" value="2"/>
</dbReference>